<evidence type="ECO:0000259" key="2">
    <source>
        <dbReference type="Pfam" id="PF04909"/>
    </source>
</evidence>
<evidence type="ECO:0000313" key="4">
    <source>
        <dbReference type="Proteomes" id="UP000605099"/>
    </source>
</evidence>
<dbReference type="InterPro" id="IPR006680">
    <property type="entry name" value="Amidohydro-rel"/>
</dbReference>
<accession>A0ABQ2JBR2</accession>
<dbReference type="Proteomes" id="UP000605099">
    <property type="component" value="Unassembled WGS sequence"/>
</dbReference>
<gene>
    <name evidence="3" type="ORF">GCM10011349_04750</name>
</gene>
<dbReference type="SUPFAM" id="SSF51556">
    <property type="entry name" value="Metallo-dependent hydrolases"/>
    <property type="match status" value="1"/>
</dbReference>
<comment type="caution">
    <text evidence="3">The sequence shown here is derived from an EMBL/GenBank/DDBJ whole genome shotgun (WGS) entry which is preliminary data.</text>
</comment>
<evidence type="ECO:0000313" key="3">
    <source>
        <dbReference type="EMBL" id="GGN42103.1"/>
    </source>
</evidence>
<dbReference type="PANTHER" id="PTHR43569:SF1">
    <property type="entry name" value="BLL3371 PROTEIN"/>
    <property type="match status" value="1"/>
</dbReference>
<reference evidence="4" key="1">
    <citation type="journal article" date="2019" name="Int. J. Syst. Evol. Microbiol.">
        <title>The Global Catalogue of Microorganisms (GCM) 10K type strain sequencing project: providing services to taxonomists for standard genome sequencing and annotation.</title>
        <authorList>
            <consortium name="The Broad Institute Genomics Platform"/>
            <consortium name="The Broad Institute Genome Sequencing Center for Infectious Disease"/>
            <person name="Wu L."/>
            <person name="Ma J."/>
        </authorList>
    </citation>
    <scope>NUCLEOTIDE SEQUENCE [LARGE SCALE GENOMIC DNA]</scope>
    <source>
        <strain evidence="4">CGMCC 1.6784</strain>
    </source>
</reference>
<dbReference type="InterPro" id="IPR052350">
    <property type="entry name" value="Metallo-dep_Lactonases"/>
</dbReference>
<dbReference type="InterPro" id="IPR032466">
    <property type="entry name" value="Metal_Hydrolase"/>
</dbReference>
<dbReference type="EMBL" id="BMLK01000002">
    <property type="protein sequence ID" value="GGN42103.1"/>
    <property type="molecule type" value="Genomic_DNA"/>
</dbReference>
<name>A0ABQ2JBR2_9SPHN</name>
<proteinExistence type="inferred from homology"/>
<comment type="similarity">
    <text evidence="1">Belongs to the metallo-dependent hydrolases superfamily.</text>
</comment>
<feature type="domain" description="Amidohydrolase-related" evidence="2">
    <location>
        <begin position="14"/>
        <end position="332"/>
    </location>
</feature>
<organism evidence="3 4">
    <name type="scientific">Novosphingobium indicum</name>
    <dbReference type="NCBI Taxonomy" id="462949"/>
    <lineage>
        <taxon>Bacteria</taxon>
        <taxon>Pseudomonadati</taxon>
        <taxon>Pseudomonadota</taxon>
        <taxon>Alphaproteobacteria</taxon>
        <taxon>Sphingomonadales</taxon>
        <taxon>Sphingomonadaceae</taxon>
        <taxon>Novosphingobium</taxon>
    </lineage>
</organism>
<dbReference type="Gene3D" id="3.20.20.140">
    <property type="entry name" value="Metal-dependent hydrolases"/>
    <property type="match status" value="1"/>
</dbReference>
<protein>
    <submittedName>
        <fullName evidence="3">Amidohydrolase</fullName>
    </submittedName>
</protein>
<evidence type="ECO:0000256" key="1">
    <source>
        <dbReference type="ARBA" id="ARBA00038310"/>
    </source>
</evidence>
<dbReference type="PANTHER" id="PTHR43569">
    <property type="entry name" value="AMIDOHYDROLASE"/>
    <property type="match status" value="1"/>
</dbReference>
<dbReference type="Pfam" id="PF04909">
    <property type="entry name" value="Amidohydro_2"/>
    <property type="match status" value="1"/>
</dbReference>
<keyword evidence="4" id="KW-1185">Reference proteome</keyword>
<sequence>MVEEAPLDPECAIIDPHLHHWDIKPVPGGLQDPQCFLFDESVQTIADSGHRITHSVFVECHAMYREDGPQEMRSLGETEFANGIAAMSASGNYGPCRFAHRIVGNVDLCLGEGAATVLEAHCRAAGERFRGIRMNTAFSEAGLFGGPAEKAAKNRLADPRFVEGARQLARMGLSLDVWCLHPQLPQLIALADALPDLEIILDHVGTPDLRGRYAGREDEAMAEWREAIAGLAERPNVRVKLSGMGMDVTGRMLAHTGPAASKELAARWKPLVEHCISAFTPQRCMFASNFPPDRNAASYGTVWNAFKRIAQGYSDAERTWLFHDTAAETYRF</sequence>
<dbReference type="RefSeq" id="WP_188817896.1">
    <property type="nucleotide sequence ID" value="NZ_BMLK01000002.1"/>
</dbReference>